<organism evidence="1 2">
    <name type="scientific">Caballeronia grimmiae</name>
    <dbReference type="NCBI Taxonomy" id="1071679"/>
    <lineage>
        <taxon>Bacteria</taxon>
        <taxon>Pseudomonadati</taxon>
        <taxon>Pseudomonadota</taxon>
        <taxon>Betaproteobacteria</taxon>
        <taxon>Burkholderiales</taxon>
        <taxon>Burkholderiaceae</taxon>
        <taxon>Caballeronia</taxon>
    </lineage>
</organism>
<sequence length="200" mass="22673">MSTSRSYFDDLYRNNDDPWRYRTSWYERRKRDLVLASLPRERYESAFEPACSNGELSAMIARRCTRLLACDVSEAAVRSASERLADTSNIALEQRAVPDEWPTDARFDLIVISELAYYLSPEATATLARHASTSLSDNGTLVACHWRHPFEGKLQSAEDIHATFDAAFHGVRIVQHAEADFILDVWSKDGRSIAQREGIA</sequence>
<keyword evidence="1" id="KW-0489">Methyltransferase</keyword>
<dbReference type="InterPro" id="IPR029063">
    <property type="entry name" value="SAM-dependent_MTases_sf"/>
</dbReference>
<dbReference type="eggNOG" id="COG2264">
    <property type="taxonomic scope" value="Bacteria"/>
</dbReference>
<proteinExistence type="predicted"/>
<dbReference type="InterPro" id="IPR008715">
    <property type="entry name" value="SAM-MeTfrase_NodS-like"/>
</dbReference>
<dbReference type="Gene3D" id="3.40.50.150">
    <property type="entry name" value="Vaccinia Virus protein VP39"/>
    <property type="match status" value="1"/>
</dbReference>
<evidence type="ECO:0000313" key="2">
    <source>
        <dbReference type="Proteomes" id="UP000027439"/>
    </source>
</evidence>
<keyword evidence="1" id="KW-0808">Transferase</keyword>
<dbReference type="GO" id="GO:0032259">
    <property type="term" value="P:methylation"/>
    <property type="evidence" value="ECO:0007669"/>
    <property type="project" value="UniProtKB-KW"/>
</dbReference>
<dbReference type="Pfam" id="PF05401">
    <property type="entry name" value="NodS"/>
    <property type="match status" value="1"/>
</dbReference>
<dbReference type="GO" id="GO:0008757">
    <property type="term" value="F:S-adenosylmethionine-dependent methyltransferase activity"/>
    <property type="evidence" value="ECO:0007669"/>
    <property type="project" value="InterPro"/>
</dbReference>
<dbReference type="SUPFAM" id="SSF53335">
    <property type="entry name" value="S-adenosyl-L-methionine-dependent methyltransferases"/>
    <property type="match status" value="1"/>
</dbReference>
<dbReference type="Proteomes" id="UP000027439">
    <property type="component" value="Unassembled WGS sequence"/>
</dbReference>
<gene>
    <name evidence="1" type="ORF">BG57_07415</name>
</gene>
<dbReference type="RefSeq" id="WP_035966439.1">
    <property type="nucleotide sequence ID" value="NZ_BMEG01000006.1"/>
</dbReference>
<dbReference type="STRING" id="1071679.BG57_07415"/>
<dbReference type="EMBL" id="JFHE01000015">
    <property type="protein sequence ID" value="KDR33572.1"/>
    <property type="molecule type" value="Genomic_DNA"/>
</dbReference>
<comment type="caution">
    <text evidence="1">The sequence shown here is derived from an EMBL/GenBank/DDBJ whole genome shotgun (WGS) entry which is preliminary data.</text>
</comment>
<accession>A0A069NZI0</accession>
<reference evidence="1 2" key="1">
    <citation type="submission" date="2014-03" db="EMBL/GenBank/DDBJ databases">
        <title>Draft Genome Sequences of Four Burkholderia Strains.</title>
        <authorList>
            <person name="Liu X.Y."/>
            <person name="Li C.X."/>
            <person name="Xu J.H."/>
        </authorList>
    </citation>
    <scope>NUCLEOTIDE SEQUENCE [LARGE SCALE GENOMIC DNA]</scope>
    <source>
        <strain evidence="1 2">R27</strain>
    </source>
</reference>
<dbReference type="GO" id="GO:0009312">
    <property type="term" value="P:oligosaccharide biosynthetic process"/>
    <property type="evidence" value="ECO:0007669"/>
    <property type="project" value="InterPro"/>
</dbReference>
<dbReference type="OrthoDB" id="116799at2"/>
<protein>
    <submittedName>
        <fullName evidence="1">Methyltransferase</fullName>
    </submittedName>
</protein>
<dbReference type="AlphaFoldDB" id="A0A069NZI0"/>
<evidence type="ECO:0000313" key="1">
    <source>
        <dbReference type="EMBL" id="KDR33572.1"/>
    </source>
</evidence>
<name>A0A069NZI0_9BURK</name>